<evidence type="ECO:0000313" key="2">
    <source>
        <dbReference type="Proteomes" id="UP000054559"/>
    </source>
</evidence>
<proteinExistence type="predicted"/>
<protein>
    <submittedName>
        <fullName evidence="1">Uncharacterized protein</fullName>
    </submittedName>
</protein>
<dbReference type="AlphaFoldDB" id="A0A0J8R3D7"/>
<dbReference type="EMBL" id="DS268172">
    <property type="protein sequence ID" value="KMU79241.1"/>
    <property type="molecule type" value="Genomic_DNA"/>
</dbReference>
<evidence type="ECO:0000313" key="1">
    <source>
        <dbReference type="EMBL" id="KMU79241.1"/>
    </source>
</evidence>
<reference evidence="2" key="1">
    <citation type="journal article" date="2010" name="Genome Res.">
        <title>Population genomic sequencing of Coccidioides fungi reveals recent hybridization and transposon control.</title>
        <authorList>
            <person name="Neafsey D.E."/>
            <person name="Barker B.M."/>
            <person name="Sharpton T.J."/>
            <person name="Stajich J.E."/>
            <person name="Park D.J."/>
            <person name="Whiston E."/>
            <person name="Hung C.-Y."/>
            <person name="McMahan C."/>
            <person name="White J."/>
            <person name="Sykes S."/>
            <person name="Heiman D."/>
            <person name="Young S."/>
            <person name="Zeng Q."/>
            <person name="Abouelleil A."/>
            <person name="Aftuck L."/>
            <person name="Bessette D."/>
            <person name="Brown A."/>
            <person name="FitzGerald M."/>
            <person name="Lui A."/>
            <person name="Macdonald J.P."/>
            <person name="Priest M."/>
            <person name="Orbach M.J."/>
            <person name="Galgiani J.N."/>
            <person name="Kirkland T.N."/>
            <person name="Cole G.T."/>
            <person name="Birren B.W."/>
            <person name="Henn M.R."/>
            <person name="Taylor J.W."/>
            <person name="Rounsley S.D."/>
        </authorList>
    </citation>
    <scope>NUCLEOTIDE SEQUENCE [LARGE SCALE GENOMIC DNA]</scope>
    <source>
        <strain evidence="2">RMSCC 3703</strain>
    </source>
</reference>
<sequence length="110" mass="11504">METGQEATLERAPGTSQLLLGSRRASNGLNSLANILSCPTERCILPPRCATSGLGRQKHLRAATENGTSSPVSTCCPEMLCTFRVGADYGGQAAAICAPSSRIPWGLPPF</sequence>
<organism evidence="1 2">
    <name type="scientific">Coccidioides immitis RMSCC 3703</name>
    <dbReference type="NCBI Taxonomy" id="454286"/>
    <lineage>
        <taxon>Eukaryota</taxon>
        <taxon>Fungi</taxon>
        <taxon>Dikarya</taxon>
        <taxon>Ascomycota</taxon>
        <taxon>Pezizomycotina</taxon>
        <taxon>Eurotiomycetes</taxon>
        <taxon>Eurotiomycetidae</taxon>
        <taxon>Onygenales</taxon>
        <taxon>Onygenaceae</taxon>
        <taxon>Coccidioides</taxon>
    </lineage>
</organism>
<gene>
    <name evidence="1" type="ORF">CISG_07672</name>
</gene>
<dbReference type="Proteomes" id="UP000054559">
    <property type="component" value="Unassembled WGS sequence"/>
</dbReference>
<accession>A0A0J8R3D7</accession>
<name>A0A0J8R3D7_COCIT</name>